<evidence type="ECO:0000313" key="1">
    <source>
        <dbReference type="EMBL" id="CAG8763913.1"/>
    </source>
</evidence>
<proteinExistence type="predicted"/>
<dbReference type="Proteomes" id="UP000789702">
    <property type="component" value="Unassembled WGS sequence"/>
</dbReference>
<feature type="non-terminal residue" evidence="1">
    <location>
        <position position="1"/>
    </location>
</feature>
<organism evidence="1 2">
    <name type="scientific">Dentiscutata heterogama</name>
    <dbReference type="NCBI Taxonomy" id="1316150"/>
    <lineage>
        <taxon>Eukaryota</taxon>
        <taxon>Fungi</taxon>
        <taxon>Fungi incertae sedis</taxon>
        <taxon>Mucoromycota</taxon>
        <taxon>Glomeromycotina</taxon>
        <taxon>Glomeromycetes</taxon>
        <taxon>Diversisporales</taxon>
        <taxon>Gigasporaceae</taxon>
        <taxon>Dentiscutata</taxon>
    </lineage>
</organism>
<reference evidence="1" key="1">
    <citation type="submission" date="2021-06" db="EMBL/GenBank/DDBJ databases">
        <authorList>
            <person name="Kallberg Y."/>
            <person name="Tangrot J."/>
            <person name="Rosling A."/>
        </authorList>
    </citation>
    <scope>NUCLEOTIDE SEQUENCE</scope>
    <source>
        <strain evidence="1">IL203A</strain>
    </source>
</reference>
<gene>
    <name evidence="1" type="ORF">DHETER_LOCUS15445</name>
</gene>
<accession>A0ACA9QRQ3</accession>
<name>A0ACA9QRQ3_9GLOM</name>
<keyword evidence="2" id="KW-1185">Reference proteome</keyword>
<feature type="non-terminal residue" evidence="1">
    <location>
        <position position="83"/>
    </location>
</feature>
<evidence type="ECO:0000313" key="2">
    <source>
        <dbReference type="Proteomes" id="UP000789702"/>
    </source>
</evidence>
<comment type="caution">
    <text evidence="1">The sequence shown here is derived from an EMBL/GenBank/DDBJ whole genome shotgun (WGS) entry which is preliminary data.</text>
</comment>
<protein>
    <submittedName>
        <fullName evidence="1">15090_t:CDS:1</fullName>
    </submittedName>
</protein>
<dbReference type="EMBL" id="CAJVPU010052778">
    <property type="protein sequence ID" value="CAG8763913.1"/>
    <property type="molecule type" value="Genomic_DNA"/>
</dbReference>
<sequence>AKRHRTVTVPELELVLKEFILIYQHRTILSDAMMIEKAKLLADELGVPEGKLYFSSGWLQKFKKRNRICQIKLHGEAGSVDKD</sequence>